<protein>
    <recommendedName>
        <fullName evidence="14">TNFR-Cys domain-containing protein</fullName>
    </recommendedName>
</protein>
<keyword evidence="5" id="KW-0732">Signal</keyword>
<dbReference type="PANTHER" id="PTHR46838">
    <property type="entry name" value="TUMOR NECROSIS FACTOR RECEPTOR SUPERFAMILY MEMBER 14"/>
    <property type="match status" value="1"/>
</dbReference>
<dbReference type="GO" id="GO:0007165">
    <property type="term" value="P:signal transduction"/>
    <property type="evidence" value="ECO:0007669"/>
    <property type="project" value="InterPro"/>
</dbReference>
<evidence type="ECO:0000256" key="7">
    <source>
        <dbReference type="ARBA" id="ARBA00022989"/>
    </source>
</evidence>
<keyword evidence="11" id="KW-0325">Glycoprotein</keyword>
<dbReference type="EMBL" id="JAVHJS010000012">
    <property type="protein sequence ID" value="KAK2841293.1"/>
    <property type="molecule type" value="Genomic_DNA"/>
</dbReference>
<evidence type="ECO:0000256" key="13">
    <source>
        <dbReference type="SAM" id="Phobius"/>
    </source>
</evidence>
<dbReference type="GO" id="GO:0046642">
    <property type="term" value="P:negative regulation of alpha-beta T cell proliferation"/>
    <property type="evidence" value="ECO:0007669"/>
    <property type="project" value="TreeGrafter"/>
</dbReference>
<dbReference type="GO" id="GO:0050830">
    <property type="term" value="P:defense response to Gram-positive bacterium"/>
    <property type="evidence" value="ECO:0007669"/>
    <property type="project" value="TreeGrafter"/>
</dbReference>
<dbReference type="Proteomes" id="UP001187315">
    <property type="component" value="Unassembled WGS sequence"/>
</dbReference>
<comment type="subcellular location">
    <subcellularLocation>
        <location evidence="1">Membrane</location>
        <topology evidence="1">Single-pass type I membrane protein</topology>
    </subcellularLocation>
</comment>
<feature type="disulfide bond" evidence="12">
    <location>
        <begin position="18"/>
        <end position="31"/>
    </location>
</feature>
<dbReference type="GO" id="GO:2000406">
    <property type="term" value="P:positive regulation of T cell migration"/>
    <property type="evidence" value="ECO:0007669"/>
    <property type="project" value="TreeGrafter"/>
</dbReference>
<dbReference type="GO" id="GO:0050829">
    <property type="term" value="P:defense response to Gram-negative bacterium"/>
    <property type="evidence" value="ECO:0007669"/>
    <property type="project" value="TreeGrafter"/>
</dbReference>
<evidence type="ECO:0000259" key="14">
    <source>
        <dbReference type="PROSITE" id="PS50050"/>
    </source>
</evidence>
<dbReference type="FunFam" id="2.10.50.10:FF:000009">
    <property type="entry name" value="Tumor necrosis factor receptor superfamily member 14"/>
    <property type="match status" value="1"/>
</dbReference>
<evidence type="ECO:0000256" key="2">
    <source>
        <dbReference type="ARBA" id="ARBA00022553"/>
    </source>
</evidence>
<keyword evidence="10" id="KW-0675">Receptor</keyword>
<keyword evidence="2" id="KW-0597">Phosphoprotein</keyword>
<dbReference type="SMART" id="SM00208">
    <property type="entry name" value="TNFR"/>
    <property type="match status" value="4"/>
</dbReference>
<evidence type="ECO:0000256" key="12">
    <source>
        <dbReference type="PROSITE-ProRule" id="PRU00206"/>
    </source>
</evidence>
<dbReference type="PROSITE" id="PS00652">
    <property type="entry name" value="TNFR_NGFR_1"/>
    <property type="match status" value="1"/>
</dbReference>
<feature type="domain" description="TNFR-Cys" evidence="14">
    <location>
        <begin position="38"/>
        <end position="83"/>
    </location>
</feature>
<evidence type="ECO:0000256" key="9">
    <source>
        <dbReference type="ARBA" id="ARBA00023157"/>
    </source>
</evidence>
<dbReference type="PROSITE" id="PS50050">
    <property type="entry name" value="TNFR_NGFR_2"/>
    <property type="match status" value="2"/>
</dbReference>
<dbReference type="GO" id="GO:0004888">
    <property type="term" value="F:transmembrane signaling receptor activity"/>
    <property type="evidence" value="ECO:0007669"/>
    <property type="project" value="InterPro"/>
</dbReference>
<evidence type="ECO:0000313" key="16">
    <source>
        <dbReference type="Proteomes" id="UP001187315"/>
    </source>
</evidence>
<evidence type="ECO:0000256" key="11">
    <source>
        <dbReference type="ARBA" id="ARBA00023180"/>
    </source>
</evidence>
<gene>
    <name evidence="15" type="ORF">Q7C36_012872</name>
</gene>
<dbReference type="InterPro" id="IPR008063">
    <property type="entry name" value="Fas_rcpt"/>
</dbReference>
<name>A0AA88SS55_TACVA</name>
<dbReference type="FunFam" id="2.10.50.10:FF:000007">
    <property type="entry name" value="TNF receptor superfamily member 14"/>
    <property type="match status" value="1"/>
</dbReference>
<comment type="caution">
    <text evidence="12">Lacks conserved residue(s) required for the propagation of feature annotation.</text>
</comment>
<dbReference type="GO" id="GO:0009897">
    <property type="term" value="C:external side of plasma membrane"/>
    <property type="evidence" value="ECO:0007669"/>
    <property type="project" value="TreeGrafter"/>
</dbReference>
<evidence type="ECO:0000256" key="3">
    <source>
        <dbReference type="ARBA" id="ARBA00022581"/>
    </source>
</evidence>
<keyword evidence="16" id="KW-1185">Reference proteome</keyword>
<dbReference type="FunFam" id="2.10.50.10:FF:000065">
    <property type="entry name" value="TNF receptor superfamily member 14"/>
    <property type="match status" value="1"/>
</dbReference>
<dbReference type="GO" id="GO:0002720">
    <property type="term" value="P:positive regulation of cytokine production involved in immune response"/>
    <property type="evidence" value="ECO:0007669"/>
    <property type="project" value="TreeGrafter"/>
</dbReference>
<evidence type="ECO:0000256" key="4">
    <source>
        <dbReference type="ARBA" id="ARBA00022692"/>
    </source>
</evidence>
<comment type="caution">
    <text evidence="15">The sequence shown here is derived from an EMBL/GenBank/DDBJ whole genome shotgun (WGS) entry which is preliminary data.</text>
</comment>
<proteinExistence type="predicted"/>
<keyword evidence="8 13" id="KW-0472">Membrane</keyword>
<feature type="repeat" description="TNFR-Cys" evidence="12">
    <location>
        <begin position="38"/>
        <end position="83"/>
    </location>
</feature>
<evidence type="ECO:0000256" key="8">
    <source>
        <dbReference type="ARBA" id="ARBA00023136"/>
    </source>
</evidence>
<keyword evidence="3" id="KW-0945">Host-virus interaction</keyword>
<dbReference type="PRINTS" id="PR01680">
    <property type="entry name" value="TNFACTORR6"/>
</dbReference>
<organism evidence="15 16">
    <name type="scientific">Tachysurus vachellii</name>
    <name type="common">Darkbarbel catfish</name>
    <name type="synonym">Pelteobagrus vachellii</name>
    <dbReference type="NCBI Taxonomy" id="175792"/>
    <lineage>
        <taxon>Eukaryota</taxon>
        <taxon>Metazoa</taxon>
        <taxon>Chordata</taxon>
        <taxon>Craniata</taxon>
        <taxon>Vertebrata</taxon>
        <taxon>Euteleostomi</taxon>
        <taxon>Actinopterygii</taxon>
        <taxon>Neopterygii</taxon>
        <taxon>Teleostei</taxon>
        <taxon>Ostariophysi</taxon>
        <taxon>Siluriformes</taxon>
        <taxon>Bagridae</taxon>
        <taxon>Tachysurus</taxon>
    </lineage>
</organism>
<evidence type="ECO:0000256" key="1">
    <source>
        <dbReference type="ARBA" id="ARBA00004479"/>
    </source>
</evidence>
<dbReference type="GO" id="GO:0006955">
    <property type="term" value="P:immune response"/>
    <property type="evidence" value="ECO:0007669"/>
    <property type="project" value="InterPro"/>
</dbReference>
<feature type="repeat" description="TNFR-Cys" evidence="12">
    <location>
        <begin position="5"/>
        <end position="39"/>
    </location>
</feature>
<sequence length="273" mass="29883">MYICTCARAEYEINGECCPMCQPGSRVFRHCTEFTSTTCKQCVGLTYTDEPNGLANCISCTVCDAGQGLRVKTACTQTSDTVCEPLEGFYCTDEYSVSCRYAEEHTKCSPGQYIKQKGTALKDAECAECADGTYSNGSLQTCKPHSKCEDFGLTEITKGTNSLDAECGKKRPVALIAGVSLVIVLVLAGLLIAIVIMRRKCQLRDGTVRKTRHEPDGCAALCLQDTFTSPKHRKEKCVFKHTDHGASPVEDDHGKHFCDPQEQELTNIRSSVT</sequence>
<keyword evidence="6" id="KW-0677">Repeat</keyword>
<dbReference type="SUPFAM" id="SSF57586">
    <property type="entry name" value="TNF receptor-like"/>
    <property type="match status" value="2"/>
</dbReference>
<keyword evidence="7 13" id="KW-1133">Transmembrane helix</keyword>
<dbReference type="AlphaFoldDB" id="A0AA88SS55"/>
<evidence type="ECO:0000313" key="15">
    <source>
        <dbReference type="EMBL" id="KAK2841293.1"/>
    </source>
</evidence>
<dbReference type="Gene3D" id="2.10.50.10">
    <property type="entry name" value="Tumor Necrosis Factor Receptor, subunit A, domain 2"/>
    <property type="match status" value="3"/>
</dbReference>
<evidence type="ECO:0000256" key="10">
    <source>
        <dbReference type="ARBA" id="ARBA00023170"/>
    </source>
</evidence>
<dbReference type="GO" id="GO:0006915">
    <property type="term" value="P:apoptotic process"/>
    <property type="evidence" value="ECO:0007669"/>
    <property type="project" value="InterPro"/>
</dbReference>
<keyword evidence="9 12" id="KW-1015">Disulfide bond</keyword>
<feature type="transmembrane region" description="Helical" evidence="13">
    <location>
        <begin position="173"/>
        <end position="196"/>
    </location>
</feature>
<evidence type="ECO:0000256" key="6">
    <source>
        <dbReference type="ARBA" id="ARBA00022737"/>
    </source>
</evidence>
<dbReference type="PANTHER" id="PTHR46838:SF1">
    <property type="entry name" value="TUMOR NECROSIS FACTOR RECEPTOR SUPERFAMILY MEMBER 14"/>
    <property type="match status" value="1"/>
</dbReference>
<evidence type="ECO:0000256" key="5">
    <source>
        <dbReference type="ARBA" id="ARBA00022729"/>
    </source>
</evidence>
<keyword evidence="4 13" id="KW-0812">Transmembrane</keyword>
<dbReference type="Pfam" id="PF00020">
    <property type="entry name" value="TNFR_c6"/>
    <property type="match status" value="2"/>
</dbReference>
<accession>A0AA88SS55</accession>
<feature type="disulfide bond" evidence="12">
    <location>
        <begin position="21"/>
        <end position="39"/>
    </location>
</feature>
<dbReference type="InterPro" id="IPR001368">
    <property type="entry name" value="TNFR/NGFR_Cys_rich_reg"/>
</dbReference>
<feature type="domain" description="TNFR-Cys" evidence="14">
    <location>
        <begin position="5"/>
        <end position="39"/>
    </location>
</feature>
<reference evidence="15" key="1">
    <citation type="submission" date="2023-08" db="EMBL/GenBank/DDBJ databases">
        <title>Pelteobagrus vachellii genome.</title>
        <authorList>
            <person name="Liu H."/>
        </authorList>
    </citation>
    <scope>NUCLEOTIDE SEQUENCE</scope>
    <source>
        <strain evidence="15">PRFRI_2022a</strain>
        <tissue evidence="15">Muscle</tissue>
    </source>
</reference>
<dbReference type="CDD" id="cd13405">
    <property type="entry name" value="TNFRSF14_teleost"/>
    <property type="match status" value="1"/>
</dbReference>